<proteinExistence type="predicted"/>
<gene>
    <name evidence="1" type="ORF">CBM2634_B50017</name>
</gene>
<protein>
    <submittedName>
        <fullName evidence="1">Uncharacterized protein</fullName>
    </submittedName>
</protein>
<name>A0A375J8V4_9BURK</name>
<evidence type="ECO:0000313" key="2">
    <source>
        <dbReference type="Proteomes" id="UP000256805"/>
    </source>
</evidence>
<dbReference type="Proteomes" id="UP000256805">
    <property type="component" value="Unassembled WGS sequence"/>
</dbReference>
<dbReference type="AlphaFoldDB" id="A0A375J8V4"/>
<sequence length="34" mass="4053">MRIHELVDHEEDIHCFGIAYAYGCGVRTCYWRAH</sequence>
<dbReference type="EMBL" id="OVTA01000046">
    <property type="protein sequence ID" value="SPS01537.1"/>
    <property type="molecule type" value="Genomic_DNA"/>
</dbReference>
<evidence type="ECO:0000313" key="1">
    <source>
        <dbReference type="EMBL" id="SPS01537.1"/>
    </source>
</evidence>
<accession>A0A375J8V4</accession>
<organism evidence="1 2">
    <name type="scientific">Cupriavidus taiwanensis</name>
    <dbReference type="NCBI Taxonomy" id="164546"/>
    <lineage>
        <taxon>Bacteria</taxon>
        <taxon>Pseudomonadati</taxon>
        <taxon>Pseudomonadota</taxon>
        <taxon>Betaproteobacteria</taxon>
        <taxon>Burkholderiales</taxon>
        <taxon>Burkholderiaceae</taxon>
        <taxon>Cupriavidus</taxon>
    </lineage>
</organism>
<reference evidence="1 2" key="1">
    <citation type="submission" date="2018-01" db="EMBL/GenBank/DDBJ databases">
        <authorList>
            <person name="Gaut B.S."/>
            <person name="Morton B.R."/>
            <person name="Clegg M.T."/>
            <person name="Duvall M.R."/>
        </authorList>
    </citation>
    <scope>NUCLEOTIDE SEQUENCE [LARGE SCALE GENOMIC DNA]</scope>
    <source>
        <strain evidence="1">Cupriavidus taiwanensis cmp 52</strain>
    </source>
</reference>